<dbReference type="Proteomes" id="UP000481033">
    <property type="component" value="Unassembled WGS sequence"/>
</dbReference>
<accession>A0A6M0RRJ9</accession>
<feature type="transmembrane region" description="Helical" evidence="1">
    <location>
        <begin position="43"/>
        <end position="61"/>
    </location>
</feature>
<dbReference type="InterPro" id="IPR002881">
    <property type="entry name" value="DUF58"/>
</dbReference>
<proteinExistence type="predicted"/>
<dbReference type="Pfam" id="PF01882">
    <property type="entry name" value="DUF58"/>
    <property type="match status" value="1"/>
</dbReference>
<evidence type="ECO:0000313" key="3">
    <source>
        <dbReference type="EMBL" id="NEZ58739.1"/>
    </source>
</evidence>
<evidence type="ECO:0000256" key="1">
    <source>
        <dbReference type="SAM" id="Phobius"/>
    </source>
</evidence>
<evidence type="ECO:0000313" key="4">
    <source>
        <dbReference type="Proteomes" id="UP000481033"/>
    </source>
</evidence>
<dbReference type="AlphaFoldDB" id="A0A6M0RRJ9"/>
<organism evidence="3 4">
    <name type="scientific">Adonisia turfae CCMR0081</name>
    <dbReference type="NCBI Taxonomy" id="2292702"/>
    <lineage>
        <taxon>Bacteria</taxon>
        <taxon>Bacillati</taxon>
        <taxon>Cyanobacteriota</taxon>
        <taxon>Adonisia</taxon>
        <taxon>Adonisia turfae</taxon>
    </lineage>
</organism>
<comment type="caution">
    <text evidence="3">The sequence shown here is derived from an EMBL/GenBank/DDBJ whole genome shotgun (WGS) entry which is preliminary data.</text>
</comment>
<protein>
    <submittedName>
        <fullName evidence="3">DUF58 domain-containing protein</fullName>
    </submittedName>
</protein>
<keyword evidence="4" id="KW-1185">Reference proteome</keyword>
<reference evidence="3 4" key="1">
    <citation type="journal article" date="2020" name="Microb. Ecol.">
        <title>Ecogenomics of the Marine Benthic Filamentous Cyanobacterium Adonisia.</title>
        <authorList>
            <person name="Walter J.M."/>
            <person name="Coutinho F.H."/>
            <person name="Leomil L."/>
            <person name="Hargreaves P.I."/>
            <person name="Campeao M.E."/>
            <person name="Vieira V.V."/>
            <person name="Silva B.S."/>
            <person name="Fistarol G.O."/>
            <person name="Salomon P.S."/>
            <person name="Sawabe T."/>
            <person name="Mino S."/>
            <person name="Hosokawa M."/>
            <person name="Miyashita H."/>
            <person name="Maruyama F."/>
            <person name="van Verk M.C."/>
            <person name="Dutilh B.E."/>
            <person name="Thompson C.C."/>
            <person name="Thompson F.L."/>
        </authorList>
    </citation>
    <scope>NUCLEOTIDE SEQUENCE [LARGE SCALE GENOMIC DNA]</scope>
    <source>
        <strain evidence="3 4">CCMR0081</strain>
    </source>
</reference>
<dbReference type="PANTHER" id="PTHR34351">
    <property type="entry name" value="SLR1927 PROTEIN-RELATED"/>
    <property type="match status" value="1"/>
</dbReference>
<keyword evidence="1" id="KW-0472">Membrane</keyword>
<keyword evidence="1" id="KW-1133">Transmembrane helix</keyword>
<feature type="domain" description="DUF58" evidence="2">
    <location>
        <begin position="215"/>
        <end position="285"/>
    </location>
</feature>
<feature type="transmembrane region" description="Helical" evidence="1">
    <location>
        <begin position="20"/>
        <end position="36"/>
    </location>
</feature>
<dbReference type="RefSeq" id="WP_163701536.1">
    <property type="nucleotide sequence ID" value="NZ_QXHD01000004.1"/>
</dbReference>
<sequence length="389" mass="43003">MFLLKRLSHWMEANWVTPAYSGWVLLGITLCFFGAATNTMAGWLYVISGIMIALLSVSSILPQRALHGLSVARQMPRPVSAGEALAMVVTLKNTTASPKNLLQMQDLVPAKLGPKPTHAIASLQARSQHTWRYEIPTEKRGIYTWPDVRLRTAAPLGLFWCSRLHAAHAKAVVYPQILPLERCPVIDSLGDETGRRQLQKTAINASGTEGITRALRPYRWGDPTRLIHWRTSARYGELRVRELEVLTSHQSLIIALDTSESWDIDSFERAVIAAASLYHYGQRQGLATQFWSSRTGLVHDSTAVLTVLAGIQLNDVGNQKLPAPPIIWLTAQAGKQLPRNSAEVLFLSKTAAHSSEYLPNESEISGLVINPVDDLQQQLQNNLNASPTV</sequence>
<evidence type="ECO:0000259" key="2">
    <source>
        <dbReference type="Pfam" id="PF01882"/>
    </source>
</evidence>
<dbReference type="PANTHER" id="PTHR34351:SF1">
    <property type="entry name" value="SLR1927 PROTEIN"/>
    <property type="match status" value="1"/>
</dbReference>
<keyword evidence="1" id="KW-0812">Transmembrane</keyword>
<dbReference type="EMBL" id="QXHD01000004">
    <property type="protein sequence ID" value="NEZ58739.1"/>
    <property type="molecule type" value="Genomic_DNA"/>
</dbReference>
<gene>
    <name evidence="3" type="ORF">DXZ20_24475</name>
</gene>
<name>A0A6M0RRJ9_9CYAN</name>